<evidence type="ECO:0000313" key="2">
    <source>
        <dbReference type="Proteomes" id="UP000813444"/>
    </source>
</evidence>
<reference evidence="1" key="1">
    <citation type="journal article" date="2021" name="Nat. Commun.">
        <title>Genetic determinants of endophytism in the Arabidopsis root mycobiome.</title>
        <authorList>
            <person name="Mesny F."/>
            <person name="Miyauchi S."/>
            <person name="Thiergart T."/>
            <person name="Pickel B."/>
            <person name="Atanasova L."/>
            <person name="Karlsson M."/>
            <person name="Huettel B."/>
            <person name="Barry K.W."/>
            <person name="Haridas S."/>
            <person name="Chen C."/>
            <person name="Bauer D."/>
            <person name="Andreopoulos W."/>
            <person name="Pangilinan J."/>
            <person name="LaButti K."/>
            <person name="Riley R."/>
            <person name="Lipzen A."/>
            <person name="Clum A."/>
            <person name="Drula E."/>
            <person name="Henrissat B."/>
            <person name="Kohler A."/>
            <person name="Grigoriev I.V."/>
            <person name="Martin F.M."/>
            <person name="Hacquard S."/>
        </authorList>
    </citation>
    <scope>NUCLEOTIDE SEQUENCE</scope>
    <source>
        <strain evidence="1">MPI-CAGE-CH-0235</strain>
    </source>
</reference>
<dbReference type="AlphaFoldDB" id="A0A8K0S9U6"/>
<protein>
    <submittedName>
        <fullName evidence="1">Uncharacterized protein</fullName>
    </submittedName>
</protein>
<dbReference type="EMBL" id="JAGPNK010000024">
    <property type="protein sequence ID" value="KAH7304257.1"/>
    <property type="molecule type" value="Genomic_DNA"/>
</dbReference>
<sequence length="177" mass="19648">MVDLTDNNGDQIRSDQEYWYKIALADGREIGLGEPWKSSANNGRTLLKVVPAGQGIVWRYQRFDGDNRPAQGWPIGDKGYLRGLQVNFDGSETIKHMSVSAGSQHRLCGYDDNNNYGLVAEQLPKHRVALYAYNGSGNVCGLRVTADNIIIAHESGHAMALDCEFVRVSTRKFIGLF</sequence>
<accession>A0A8K0S9U6</accession>
<dbReference type="OrthoDB" id="5176693at2759"/>
<dbReference type="Proteomes" id="UP000813444">
    <property type="component" value="Unassembled WGS sequence"/>
</dbReference>
<gene>
    <name evidence="1" type="ORF">B0I35DRAFT_414546</name>
</gene>
<keyword evidence="2" id="KW-1185">Reference proteome</keyword>
<organism evidence="1 2">
    <name type="scientific">Stachybotrys elegans</name>
    <dbReference type="NCBI Taxonomy" id="80388"/>
    <lineage>
        <taxon>Eukaryota</taxon>
        <taxon>Fungi</taxon>
        <taxon>Dikarya</taxon>
        <taxon>Ascomycota</taxon>
        <taxon>Pezizomycotina</taxon>
        <taxon>Sordariomycetes</taxon>
        <taxon>Hypocreomycetidae</taxon>
        <taxon>Hypocreales</taxon>
        <taxon>Stachybotryaceae</taxon>
        <taxon>Stachybotrys</taxon>
    </lineage>
</organism>
<evidence type="ECO:0000313" key="1">
    <source>
        <dbReference type="EMBL" id="KAH7304257.1"/>
    </source>
</evidence>
<comment type="caution">
    <text evidence="1">The sequence shown here is derived from an EMBL/GenBank/DDBJ whole genome shotgun (WGS) entry which is preliminary data.</text>
</comment>
<proteinExistence type="predicted"/>
<name>A0A8K0S9U6_9HYPO</name>